<dbReference type="RefSeq" id="WP_141370750.1">
    <property type="nucleotide sequence ID" value="NZ_BJLQ01000021.1"/>
</dbReference>
<evidence type="ECO:0000313" key="2">
    <source>
        <dbReference type="EMBL" id="GEA84828.1"/>
    </source>
</evidence>
<dbReference type="EMBL" id="BJLQ01000021">
    <property type="protein sequence ID" value="GEA84828.1"/>
    <property type="molecule type" value="Genomic_DNA"/>
</dbReference>
<dbReference type="InterPro" id="IPR043504">
    <property type="entry name" value="Peptidase_S1_PA_chymotrypsin"/>
</dbReference>
<dbReference type="OrthoDB" id="8781117at2"/>
<name>A0A4Y3KPM5_9CELL</name>
<reference evidence="2 3" key="1">
    <citation type="submission" date="2019-06" db="EMBL/GenBank/DDBJ databases">
        <title>Whole genome shotgun sequence of Cellulomonas gelida NBRC 3748.</title>
        <authorList>
            <person name="Hosoyama A."/>
            <person name="Uohara A."/>
            <person name="Ohji S."/>
            <person name="Ichikawa N."/>
        </authorList>
    </citation>
    <scope>NUCLEOTIDE SEQUENCE [LARGE SCALE GENOMIC DNA]</scope>
    <source>
        <strain evidence="2 3">NBRC 3748</strain>
    </source>
</reference>
<dbReference type="InterPro" id="IPR009003">
    <property type="entry name" value="Peptidase_S1_PA"/>
</dbReference>
<evidence type="ECO:0008006" key="4">
    <source>
        <dbReference type="Google" id="ProtNLM"/>
    </source>
</evidence>
<evidence type="ECO:0000256" key="1">
    <source>
        <dbReference type="SAM" id="SignalP"/>
    </source>
</evidence>
<protein>
    <recommendedName>
        <fullName evidence="4">Serine protease</fullName>
    </recommendedName>
</protein>
<organism evidence="2 3">
    <name type="scientific">Cellulomonas gelida</name>
    <dbReference type="NCBI Taxonomy" id="1712"/>
    <lineage>
        <taxon>Bacteria</taxon>
        <taxon>Bacillati</taxon>
        <taxon>Actinomycetota</taxon>
        <taxon>Actinomycetes</taxon>
        <taxon>Micrococcales</taxon>
        <taxon>Cellulomonadaceae</taxon>
        <taxon>Cellulomonas</taxon>
    </lineage>
</organism>
<accession>A0A4Y3KPM5</accession>
<dbReference type="Proteomes" id="UP000320461">
    <property type="component" value="Unassembled WGS sequence"/>
</dbReference>
<keyword evidence="3" id="KW-1185">Reference proteome</keyword>
<dbReference type="PROSITE" id="PS00135">
    <property type="entry name" value="TRYPSIN_SER"/>
    <property type="match status" value="1"/>
</dbReference>
<feature type="chain" id="PRO_5021384592" description="Serine protease" evidence="1">
    <location>
        <begin position="30"/>
        <end position="423"/>
    </location>
</feature>
<keyword evidence="1" id="KW-0732">Signal</keyword>
<dbReference type="SUPFAM" id="SSF50494">
    <property type="entry name" value="Trypsin-like serine proteases"/>
    <property type="match status" value="1"/>
</dbReference>
<dbReference type="GO" id="GO:0006508">
    <property type="term" value="P:proteolysis"/>
    <property type="evidence" value="ECO:0007669"/>
    <property type="project" value="InterPro"/>
</dbReference>
<dbReference type="GO" id="GO:0004252">
    <property type="term" value="F:serine-type endopeptidase activity"/>
    <property type="evidence" value="ECO:0007669"/>
    <property type="project" value="InterPro"/>
</dbReference>
<feature type="signal peptide" evidence="1">
    <location>
        <begin position="1"/>
        <end position="29"/>
    </location>
</feature>
<proteinExistence type="predicted"/>
<gene>
    <name evidence="2" type="ORF">CGE01nite_20790</name>
</gene>
<evidence type="ECO:0000313" key="3">
    <source>
        <dbReference type="Proteomes" id="UP000320461"/>
    </source>
</evidence>
<dbReference type="AlphaFoldDB" id="A0A4Y3KPM5"/>
<dbReference type="Gene3D" id="2.40.10.10">
    <property type="entry name" value="Trypsin-like serine proteases"/>
    <property type="match status" value="2"/>
</dbReference>
<dbReference type="PROSITE" id="PS00134">
    <property type="entry name" value="TRYPSIN_HIS"/>
    <property type="match status" value="1"/>
</dbReference>
<dbReference type="InterPro" id="IPR033116">
    <property type="entry name" value="TRYPSIN_SER"/>
</dbReference>
<sequence>MAGRRRVQFGVALVGVAGLCLVCGTSAGAADDVPFAPLVPEQTAYQVGTWASDIYPELDLLVSTHLDDLAWVRTTAEGTLEVGAPNTKLAERLVGEKLSTLKVPAAAAAKVDVVPAKRSARELYELMSALMDEPDFVEHGAGMGYIDPESDGVVLDMLEAPDAFRKDLYSKAGESVSVQLVESGVSLESGPQRDKDRYEYWGASSAYMFSDGYRYTCTAGVPMVRSNGDHIMVTAGHCTEMAASLNVYSKAGDGTYTNLVGNTYGLTSTFRVNVPNRGDIGAWKNNGSEGRIWMGGATGTTSAAIKATHLGTPDPNVELCFSGTISGVQCTFRVTGGGRLIHQDVAGGIPWDIYPLVEVRSTNACTTNGDSGGPWFNTVTGGVRVYGIHSGKAAADGVGGVCRKLYTPLWNATDLYDATVLTG</sequence>
<dbReference type="InterPro" id="IPR018114">
    <property type="entry name" value="TRYPSIN_HIS"/>
</dbReference>
<comment type="caution">
    <text evidence="2">The sequence shown here is derived from an EMBL/GenBank/DDBJ whole genome shotgun (WGS) entry which is preliminary data.</text>
</comment>